<evidence type="ECO:0000256" key="9">
    <source>
        <dbReference type="ARBA" id="ARBA00023055"/>
    </source>
</evidence>
<organism evidence="18 19">
    <name type="scientific">Vespula vulgaris</name>
    <name type="common">Yellow jacket</name>
    <name type="synonym">Wasp</name>
    <dbReference type="NCBI Taxonomy" id="7454"/>
    <lineage>
        <taxon>Eukaryota</taxon>
        <taxon>Metazoa</taxon>
        <taxon>Ecdysozoa</taxon>
        <taxon>Arthropoda</taxon>
        <taxon>Hexapoda</taxon>
        <taxon>Insecta</taxon>
        <taxon>Pterygota</taxon>
        <taxon>Neoptera</taxon>
        <taxon>Endopterygota</taxon>
        <taxon>Hymenoptera</taxon>
        <taxon>Apocrita</taxon>
        <taxon>Aculeata</taxon>
        <taxon>Vespoidea</taxon>
        <taxon>Vespidae</taxon>
        <taxon>Vespinae</taxon>
        <taxon>Vespula</taxon>
    </lineage>
</organism>
<evidence type="ECO:0000256" key="8">
    <source>
        <dbReference type="ARBA" id="ARBA00022990"/>
    </source>
</evidence>
<dbReference type="PANTHER" id="PTHR19308">
    <property type="entry name" value="PHOSPHATIDYLCHOLINE TRANSFER PROTEIN"/>
    <property type="match status" value="1"/>
</dbReference>
<evidence type="ECO:0000256" key="1">
    <source>
        <dbReference type="ARBA" id="ARBA00004230"/>
    </source>
</evidence>
<dbReference type="GO" id="GO:0031514">
    <property type="term" value="C:motile cilium"/>
    <property type="evidence" value="ECO:0007669"/>
    <property type="project" value="UniProtKB-SubCell"/>
</dbReference>
<keyword evidence="6" id="KW-0597">Phosphoprotein</keyword>
<dbReference type="AlphaFoldDB" id="A0A834JB44"/>
<dbReference type="FunFam" id="3.30.530.20:FF:000008">
    <property type="entry name" value="START domain containing 10"/>
    <property type="match status" value="1"/>
</dbReference>
<protein>
    <recommendedName>
        <fullName evidence="14">START domain-containing protein 10</fullName>
    </recommendedName>
    <alternativeName>
        <fullName evidence="15">PCTP-like protein</fullName>
    </alternativeName>
    <alternativeName>
        <fullName evidence="16">StAR-related lipid transfer protein 10</fullName>
    </alternativeName>
</protein>
<dbReference type="Proteomes" id="UP000614350">
    <property type="component" value="Unassembled WGS sequence"/>
</dbReference>
<evidence type="ECO:0000259" key="17">
    <source>
        <dbReference type="PROSITE" id="PS50848"/>
    </source>
</evidence>
<evidence type="ECO:0000256" key="10">
    <source>
        <dbReference type="ARBA" id="ARBA00023069"/>
    </source>
</evidence>
<evidence type="ECO:0000256" key="13">
    <source>
        <dbReference type="ARBA" id="ARBA00023273"/>
    </source>
</evidence>
<dbReference type="CDD" id="cd08871">
    <property type="entry name" value="START_STARD10-like"/>
    <property type="match status" value="1"/>
</dbReference>
<keyword evidence="7" id="KW-0282">Flagellum</keyword>
<comment type="caution">
    <text evidence="18">The sequence shown here is derived from an EMBL/GenBank/DDBJ whole genome shotgun (WGS) entry which is preliminary data.</text>
</comment>
<evidence type="ECO:0000256" key="15">
    <source>
        <dbReference type="ARBA" id="ARBA00076937"/>
    </source>
</evidence>
<dbReference type="Gene3D" id="3.30.530.20">
    <property type="match status" value="1"/>
</dbReference>
<keyword evidence="13" id="KW-0966">Cell projection</keyword>
<dbReference type="GO" id="GO:0016020">
    <property type="term" value="C:membrane"/>
    <property type="evidence" value="ECO:0007669"/>
    <property type="project" value="UniProtKB-SubCell"/>
</dbReference>
<evidence type="ECO:0000256" key="6">
    <source>
        <dbReference type="ARBA" id="ARBA00022553"/>
    </source>
</evidence>
<dbReference type="GO" id="GO:0008289">
    <property type="term" value="F:lipid binding"/>
    <property type="evidence" value="ECO:0007669"/>
    <property type="project" value="UniProtKB-KW"/>
</dbReference>
<dbReference type="InterPro" id="IPR051213">
    <property type="entry name" value="START_lipid_transfer"/>
</dbReference>
<evidence type="ECO:0000256" key="14">
    <source>
        <dbReference type="ARBA" id="ARBA00070345"/>
    </source>
</evidence>
<dbReference type="InterPro" id="IPR002913">
    <property type="entry name" value="START_lipid-bd_dom"/>
</dbReference>
<dbReference type="PROSITE" id="PS50848">
    <property type="entry name" value="START"/>
    <property type="match status" value="1"/>
</dbReference>
<gene>
    <name evidence="18" type="ORF">HZH66_012220</name>
</gene>
<evidence type="ECO:0000256" key="11">
    <source>
        <dbReference type="ARBA" id="ARBA00023121"/>
    </source>
</evidence>
<name>A0A834JB44_VESVU</name>
<evidence type="ECO:0000256" key="12">
    <source>
        <dbReference type="ARBA" id="ARBA00023136"/>
    </source>
</evidence>
<accession>A0A834JB44</accession>
<keyword evidence="11" id="KW-0446">Lipid-binding</keyword>
<dbReference type="PANTHER" id="PTHR19308:SF14">
    <property type="entry name" value="START DOMAIN-CONTAINING PROTEIN"/>
    <property type="match status" value="1"/>
</dbReference>
<reference evidence="18" key="1">
    <citation type="journal article" date="2020" name="G3 (Bethesda)">
        <title>High-Quality Assemblies for Three Invasive Social Wasps from the &lt;i&gt;Vespula&lt;/i&gt; Genus.</title>
        <authorList>
            <person name="Harrop T.W.R."/>
            <person name="Guhlin J."/>
            <person name="McLaughlin G.M."/>
            <person name="Permina E."/>
            <person name="Stockwell P."/>
            <person name="Gilligan J."/>
            <person name="Le Lec M.F."/>
            <person name="Gruber M.A.M."/>
            <person name="Quinn O."/>
            <person name="Lovegrove M."/>
            <person name="Duncan E.J."/>
            <person name="Remnant E.J."/>
            <person name="Van Eeckhoven J."/>
            <person name="Graham B."/>
            <person name="Knapp R.A."/>
            <person name="Langford K.W."/>
            <person name="Kronenberg Z."/>
            <person name="Press M.O."/>
            <person name="Eacker S.M."/>
            <person name="Wilson-Rankin E.E."/>
            <person name="Purcell J."/>
            <person name="Lester P.J."/>
            <person name="Dearden P.K."/>
        </authorList>
    </citation>
    <scope>NUCLEOTIDE SEQUENCE</scope>
    <source>
        <strain evidence="18">Marl-1</strain>
    </source>
</reference>
<feature type="domain" description="START" evidence="17">
    <location>
        <begin position="58"/>
        <end position="251"/>
    </location>
</feature>
<comment type="subcellular location">
    <subcellularLocation>
        <location evidence="1">Cell projection</location>
        <location evidence="1">Cilium</location>
        <location evidence="1">Flagellum</location>
    </subcellularLocation>
    <subcellularLocation>
        <location evidence="3">Cytoplasm</location>
    </subcellularLocation>
    <subcellularLocation>
        <location evidence="2">Membrane</location>
    </subcellularLocation>
</comment>
<proteinExistence type="predicted"/>
<keyword evidence="10" id="KW-0969">Cilium</keyword>
<keyword evidence="8" id="KW-0007">Acetylation</keyword>
<evidence type="ECO:0000256" key="2">
    <source>
        <dbReference type="ARBA" id="ARBA00004370"/>
    </source>
</evidence>
<evidence type="ECO:0000313" key="19">
    <source>
        <dbReference type="Proteomes" id="UP000614350"/>
    </source>
</evidence>
<dbReference type="InterPro" id="IPR023393">
    <property type="entry name" value="START-like_dom_sf"/>
</dbReference>
<sequence>MEKAIWRNCNWYYDGDVNTISIYQLTCQFCAVPVRQKLKILFKMEIGVVKIAEDKDFEKLKQLYDNNNDWKLDYNKPDLSVWTKTVPGISFKMVKIRTRFSDIMPETLYDVLHDPDYRKVWDTHMIESKDIGFFNPNNDIGYYSMSCASPLKNRDFILQRSWLDTGGEQLIINHSVYHKDYPPRKHFIRATSYLTGYIVRPSRNGDGSELGYVSHTDPHGKIPVWLMNKVTQIFAPKMVKKLHKAALGYLDWKVQNNPNYKPWHFPEQITAPRIRIEDCVKSTEEKNSKANYVDESELKEIPHKQSTIMDND</sequence>
<dbReference type="SUPFAM" id="SSF55961">
    <property type="entry name" value="Bet v1-like"/>
    <property type="match status" value="1"/>
</dbReference>
<evidence type="ECO:0000256" key="7">
    <source>
        <dbReference type="ARBA" id="ARBA00022846"/>
    </source>
</evidence>
<dbReference type="InterPro" id="IPR041951">
    <property type="entry name" value="STARD10_START"/>
</dbReference>
<evidence type="ECO:0000256" key="16">
    <source>
        <dbReference type="ARBA" id="ARBA00080073"/>
    </source>
</evidence>
<evidence type="ECO:0000256" key="5">
    <source>
        <dbReference type="ARBA" id="ARBA00022490"/>
    </source>
</evidence>
<keyword evidence="9" id="KW-0445">Lipid transport</keyword>
<evidence type="ECO:0000256" key="4">
    <source>
        <dbReference type="ARBA" id="ARBA00022448"/>
    </source>
</evidence>
<keyword evidence="19" id="KW-1185">Reference proteome</keyword>
<keyword evidence="5" id="KW-0963">Cytoplasm</keyword>
<evidence type="ECO:0000256" key="3">
    <source>
        <dbReference type="ARBA" id="ARBA00004496"/>
    </source>
</evidence>
<dbReference type="Pfam" id="PF01852">
    <property type="entry name" value="START"/>
    <property type="match status" value="1"/>
</dbReference>
<dbReference type="GO" id="GO:0006869">
    <property type="term" value="P:lipid transport"/>
    <property type="evidence" value="ECO:0007669"/>
    <property type="project" value="UniProtKB-KW"/>
</dbReference>
<dbReference type="EMBL" id="JACSEA010000015">
    <property type="protein sequence ID" value="KAF7385134.1"/>
    <property type="molecule type" value="Genomic_DNA"/>
</dbReference>
<keyword evidence="12" id="KW-0472">Membrane</keyword>
<dbReference type="GO" id="GO:0005829">
    <property type="term" value="C:cytosol"/>
    <property type="evidence" value="ECO:0007669"/>
    <property type="project" value="UniProtKB-ARBA"/>
</dbReference>
<evidence type="ECO:0000313" key="18">
    <source>
        <dbReference type="EMBL" id="KAF7385134.1"/>
    </source>
</evidence>
<dbReference type="SMART" id="SM00234">
    <property type="entry name" value="START"/>
    <property type="match status" value="1"/>
</dbReference>
<keyword evidence="4" id="KW-0813">Transport</keyword>